<dbReference type="SUPFAM" id="SSF52058">
    <property type="entry name" value="L domain-like"/>
    <property type="match status" value="1"/>
</dbReference>
<dbReference type="InterPro" id="IPR053038">
    <property type="entry name" value="RLP_Defense"/>
</dbReference>
<dbReference type="Pfam" id="PF00560">
    <property type="entry name" value="LRR_1"/>
    <property type="match status" value="2"/>
</dbReference>
<organism evidence="1">
    <name type="scientific">Arcella intermedia</name>
    <dbReference type="NCBI Taxonomy" id="1963864"/>
    <lineage>
        <taxon>Eukaryota</taxon>
        <taxon>Amoebozoa</taxon>
        <taxon>Tubulinea</taxon>
        <taxon>Elardia</taxon>
        <taxon>Arcellinida</taxon>
        <taxon>Sphaerothecina</taxon>
        <taxon>Arcellidae</taxon>
        <taxon>Arcella</taxon>
    </lineage>
</organism>
<sequence>MSTLDLRHNLLSGTVSFNYSDTLIALYLTDNLLTGTIPPFVGNIIGLYELGLNDNRLGGTIPDTIGSLINLEELYLDNIYLLVLFLKPCINSLCLLHYI</sequence>
<proteinExistence type="predicted"/>
<name>A0A6B2LPI0_9EUKA</name>
<dbReference type="AlphaFoldDB" id="A0A6B2LPI0"/>
<reference evidence="1" key="1">
    <citation type="journal article" date="2020" name="J. Eukaryot. Microbiol.">
        <title>De novo Sequencing, Assembly and Annotation of the Transcriptome for the Free-Living Testate Amoeba Arcella intermedia.</title>
        <authorList>
            <person name="Ribeiro G.M."/>
            <person name="Porfirio-Sousa A.L."/>
            <person name="Maurer-Alcala X.X."/>
            <person name="Katz L.A."/>
            <person name="Lahr D.J.G."/>
        </authorList>
    </citation>
    <scope>NUCLEOTIDE SEQUENCE</scope>
</reference>
<dbReference type="PANTHER" id="PTHR48064:SF6">
    <property type="entry name" value="RECEPTOR-LIKE PROTEIN KINASE 2"/>
    <property type="match status" value="1"/>
</dbReference>
<dbReference type="InterPro" id="IPR001611">
    <property type="entry name" value="Leu-rich_rpt"/>
</dbReference>
<dbReference type="PANTHER" id="PTHR48064">
    <property type="entry name" value="OS01G0750400 PROTEIN"/>
    <property type="match status" value="1"/>
</dbReference>
<protein>
    <recommendedName>
        <fullName evidence="2">Leucine-rich repeat-containing N-terminal plant-type domain-containing protein</fullName>
    </recommendedName>
</protein>
<dbReference type="Gene3D" id="3.80.10.10">
    <property type="entry name" value="Ribonuclease Inhibitor"/>
    <property type="match status" value="1"/>
</dbReference>
<dbReference type="InterPro" id="IPR032675">
    <property type="entry name" value="LRR_dom_sf"/>
</dbReference>
<dbReference type="EMBL" id="GIBP01009856">
    <property type="protein sequence ID" value="NDV38825.1"/>
    <property type="molecule type" value="Transcribed_RNA"/>
</dbReference>
<evidence type="ECO:0008006" key="2">
    <source>
        <dbReference type="Google" id="ProtNLM"/>
    </source>
</evidence>
<accession>A0A6B2LPI0</accession>
<evidence type="ECO:0000313" key="1">
    <source>
        <dbReference type="EMBL" id="NDV38825.1"/>
    </source>
</evidence>